<evidence type="ECO:0000313" key="9">
    <source>
        <dbReference type="Proteomes" id="UP000464314"/>
    </source>
</evidence>
<evidence type="ECO:0000256" key="6">
    <source>
        <dbReference type="SAM" id="MobiDB-lite"/>
    </source>
</evidence>
<feature type="region of interest" description="Disordered" evidence="6">
    <location>
        <begin position="27"/>
        <end position="51"/>
    </location>
</feature>
<evidence type="ECO:0000256" key="5">
    <source>
        <dbReference type="ARBA" id="ARBA00023288"/>
    </source>
</evidence>
<dbReference type="InterPro" id="IPR006059">
    <property type="entry name" value="SBP"/>
</dbReference>
<feature type="chain" id="PRO_5039167627" evidence="7">
    <location>
        <begin position="25"/>
        <end position="455"/>
    </location>
</feature>
<dbReference type="InterPro" id="IPR050490">
    <property type="entry name" value="Bact_solute-bd_prot1"/>
</dbReference>
<name>A0A6P1TPZ3_9FIRM</name>
<gene>
    <name evidence="8" type="ORF">Ana3638_21600</name>
</gene>
<dbReference type="RefSeq" id="WP_161839876.1">
    <property type="nucleotide sequence ID" value="NZ_CP048000.1"/>
</dbReference>
<dbReference type="PANTHER" id="PTHR43649:SF33">
    <property type="entry name" value="POLYGALACTURONAN_RHAMNOGALACTURONAN-BINDING PROTEIN YTCQ"/>
    <property type="match status" value="1"/>
</dbReference>
<dbReference type="Pfam" id="PF01547">
    <property type="entry name" value="SBP_bac_1"/>
    <property type="match status" value="1"/>
</dbReference>
<evidence type="ECO:0000256" key="1">
    <source>
        <dbReference type="ARBA" id="ARBA00022475"/>
    </source>
</evidence>
<dbReference type="PANTHER" id="PTHR43649">
    <property type="entry name" value="ARABINOSE-BINDING PROTEIN-RELATED"/>
    <property type="match status" value="1"/>
</dbReference>
<dbReference type="PROSITE" id="PS51257">
    <property type="entry name" value="PROKAR_LIPOPROTEIN"/>
    <property type="match status" value="1"/>
</dbReference>
<organism evidence="8 9">
    <name type="scientific">Anaerocolumna sedimenticola</name>
    <dbReference type="NCBI Taxonomy" id="2696063"/>
    <lineage>
        <taxon>Bacteria</taxon>
        <taxon>Bacillati</taxon>
        <taxon>Bacillota</taxon>
        <taxon>Clostridia</taxon>
        <taxon>Lachnospirales</taxon>
        <taxon>Lachnospiraceae</taxon>
        <taxon>Anaerocolumna</taxon>
    </lineage>
</organism>
<evidence type="ECO:0000313" key="8">
    <source>
        <dbReference type="EMBL" id="QHQ63054.1"/>
    </source>
</evidence>
<dbReference type="Gene3D" id="3.40.190.10">
    <property type="entry name" value="Periplasmic binding protein-like II"/>
    <property type="match status" value="2"/>
</dbReference>
<dbReference type="SUPFAM" id="SSF53850">
    <property type="entry name" value="Periplasmic binding protein-like II"/>
    <property type="match status" value="1"/>
</dbReference>
<dbReference type="EMBL" id="CP048000">
    <property type="protein sequence ID" value="QHQ63054.1"/>
    <property type="molecule type" value="Genomic_DNA"/>
</dbReference>
<keyword evidence="5" id="KW-0449">Lipoprotein</keyword>
<dbReference type="AlphaFoldDB" id="A0A6P1TPZ3"/>
<reference evidence="8 9" key="1">
    <citation type="submission" date="2020-01" db="EMBL/GenBank/DDBJ databases">
        <title>Genome analysis of Anaerocolumna sp. CBA3638.</title>
        <authorList>
            <person name="Kim J."/>
            <person name="Roh S.W."/>
        </authorList>
    </citation>
    <scope>NUCLEOTIDE SEQUENCE [LARGE SCALE GENOMIC DNA]</scope>
    <source>
        <strain evidence="8 9">CBA3638</strain>
    </source>
</reference>
<keyword evidence="2 7" id="KW-0732">Signal</keyword>
<keyword evidence="4" id="KW-0564">Palmitate</keyword>
<sequence length="455" mass="49856">MKKNICTLALLMAMILALTACSSAKTDTPKQEAASGENAGGETDSGETGEDVELTVSHYYLEEERSSNAVGDSFLTMAEKWQQENPDITLNQQSMSQSDYSTKIQAQAAVNEVPDIFMVKGSWVDNFVDNGIMAPINDYLDKYEHKDAFREGVFDAATRDGNIYGLPNQLSITSVVYYNDKLWKSIGYDTFPDNWDDISSAAEKFNEKGIAAIALGNSERWPAESCILSTLGDRYTGMDWTNSIIAHDGKAKFTDQAFISALTKLQEMAVKQVFNPDFNTITETQSVEYYSQEKAASVVSGHWTVSAIESFASEDILNNTKVAILPAVDGGKADSISGGCGWYFAVNKNLTGKKLDAAMDFIFATTGYDMCEYAANEHGIIGAAIIDNPDQSKISQLSKDFIKLVDGVSFTPVYDLRMNGSVIEVMNTGIQELLNNSKTPEDLAAEIQTEQDLLK</sequence>
<dbReference type="Proteomes" id="UP000464314">
    <property type="component" value="Chromosome"/>
</dbReference>
<evidence type="ECO:0000256" key="3">
    <source>
        <dbReference type="ARBA" id="ARBA00023136"/>
    </source>
</evidence>
<evidence type="ECO:0000256" key="4">
    <source>
        <dbReference type="ARBA" id="ARBA00023139"/>
    </source>
</evidence>
<evidence type="ECO:0000256" key="7">
    <source>
        <dbReference type="SAM" id="SignalP"/>
    </source>
</evidence>
<protein>
    <submittedName>
        <fullName evidence="8">Extracellular solute-binding protein</fullName>
    </submittedName>
</protein>
<accession>A0A6P1TPZ3</accession>
<proteinExistence type="predicted"/>
<evidence type="ECO:0000256" key="2">
    <source>
        <dbReference type="ARBA" id="ARBA00022729"/>
    </source>
</evidence>
<dbReference type="KEGG" id="anr:Ana3638_21600"/>
<keyword evidence="1" id="KW-1003">Cell membrane</keyword>
<keyword evidence="3" id="KW-0472">Membrane</keyword>
<keyword evidence="9" id="KW-1185">Reference proteome</keyword>
<feature type="signal peptide" evidence="7">
    <location>
        <begin position="1"/>
        <end position="24"/>
    </location>
</feature>